<gene>
    <name evidence="1" type="ORF">SAMN05444370_109108</name>
</gene>
<dbReference type="Gene3D" id="3.60.20.10">
    <property type="entry name" value="Glutamine Phosphoribosylpyrophosphate, subunit 1, domain 1"/>
    <property type="match status" value="1"/>
</dbReference>
<dbReference type="SUPFAM" id="SSF56235">
    <property type="entry name" value="N-terminal nucleophile aminohydrolases (Ntn hydrolases)"/>
    <property type="match status" value="1"/>
</dbReference>
<dbReference type="STRING" id="89524.SAMN05444370_109108"/>
<keyword evidence="1" id="KW-0378">Hydrolase</keyword>
<dbReference type="PANTHER" id="PTHR39328:SF1">
    <property type="entry name" value="BLL2871 PROTEIN"/>
    <property type="match status" value="1"/>
</dbReference>
<dbReference type="InterPro" id="IPR029055">
    <property type="entry name" value="Ntn_hydrolases_N"/>
</dbReference>
<proteinExistence type="predicted"/>
<keyword evidence="2" id="KW-1185">Reference proteome</keyword>
<dbReference type="EMBL" id="FNQM01000009">
    <property type="protein sequence ID" value="SEA69220.1"/>
    <property type="molecule type" value="Genomic_DNA"/>
</dbReference>
<dbReference type="Pfam" id="PF06267">
    <property type="entry name" value="DUF1028"/>
    <property type="match status" value="1"/>
</dbReference>
<dbReference type="PANTHER" id="PTHR39328">
    <property type="entry name" value="BLL2871 PROTEIN"/>
    <property type="match status" value="1"/>
</dbReference>
<reference evidence="1 2" key="1">
    <citation type="submission" date="2016-10" db="EMBL/GenBank/DDBJ databases">
        <authorList>
            <person name="de Groot N.N."/>
        </authorList>
    </citation>
    <scope>NUCLEOTIDE SEQUENCE [LARGE SCALE GENOMIC DNA]</scope>
    <source>
        <strain evidence="1 2">DSM 15345</strain>
    </source>
</reference>
<organism evidence="1 2">
    <name type="scientific">Rubrimonas cliftonensis</name>
    <dbReference type="NCBI Taxonomy" id="89524"/>
    <lineage>
        <taxon>Bacteria</taxon>
        <taxon>Pseudomonadati</taxon>
        <taxon>Pseudomonadota</taxon>
        <taxon>Alphaproteobacteria</taxon>
        <taxon>Rhodobacterales</taxon>
        <taxon>Paracoccaceae</taxon>
        <taxon>Rubrimonas</taxon>
    </lineage>
</organism>
<dbReference type="GO" id="GO:0016787">
    <property type="term" value="F:hydrolase activity"/>
    <property type="evidence" value="ECO:0007669"/>
    <property type="project" value="UniProtKB-KW"/>
</dbReference>
<protein>
    <submittedName>
        <fullName evidence="1">Uncharacterized conserved protein, Ntn-hydrolase superfamily</fullName>
    </submittedName>
</protein>
<evidence type="ECO:0000313" key="2">
    <source>
        <dbReference type="Proteomes" id="UP000198703"/>
    </source>
</evidence>
<name>A0A1H4D9T0_9RHOB</name>
<dbReference type="RefSeq" id="WP_175478921.1">
    <property type="nucleotide sequence ID" value="NZ_FNQM01000009.1"/>
</dbReference>
<sequence>MRGLEVNTYSLVGRCGRTGELGACVASAVPAVGAVCLRFLPGVGIVSTQSWVNPYLADAALDAMAGGGEAPAALEAALAADDAAGFRQIGAIAAAGPGAAWTGAGCTAWAGQHPAESFAAQGNMLTGPEVIAAMSDAFAGDPAAPLEERLMRALEAAQAAGGDRRGRQAAALMVTTAESYPRVDLRVDEHAAPIAELRRVLTVATAQLAPFVAGMPRRGGPTTPAPDAVVEMLLRSPPDRPAGGGSRDP</sequence>
<accession>A0A1H4D9T0</accession>
<dbReference type="InterPro" id="IPR010430">
    <property type="entry name" value="DUF1028"/>
</dbReference>
<dbReference type="Proteomes" id="UP000198703">
    <property type="component" value="Unassembled WGS sequence"/>
</dbReference>
<evidence type="ECO:0000313" key="1">
    <source>
        <dbReference type="EMBL" id="SEA69220.1"/>
    </source>
</evidence>
<dbReference type="AlphaFoldDB" id="A0A1H4D9T0"/>